<dbReference type="InterPro" id="IPR036380">
    <property type="entry name" value="Isochorismatase-like_sf"/>
</dbReference>
<dbReference type="Gene3D" id="3.40.50.850">
    <property type="entry name" value="Isochorismatase-like"/>
    <property type="match status" value="1"/>
</dbReference>
<dbReference type="GO" id="GO:0046872">
    <property type="term" value="F:metal ion binding"/>
    <property type="evidence" value="ECO:0007669"/>
    <property type="project" value="UniProtKB-KW"/>
</dbReference>
<dbReference type="CDD" id="cd01011">
    <property type="entry name" value="nicotinamidase"/>
    <property type="match status" value="1"/>
</dbReference>
<dbReference type="SUPFAM" id="SSF52499">
    <property type="entry name" value="Isochorismatase-like hydrolases"/>
    <property type="match status" value="1"/>
</dbReference>
<evidence type="ECO:0000256" key="3">
    <source>
        <dbReference type="ARBA" id="ARBA00022723"/>
    </source>
</evidence>
<dbReference type="STRING" id="1088868.CIN_06940"/>
<dbReference type="GO" id="GO:0008936">
    <property type="term" value="F:nicotinamidase activity"/>
    <property type="evidence" value="ECO:0007669"/>
    <property type="project" value="UniProtKB-EC"/>
</dbReference>
<dbReference type="AlphaFoldDB" id="G6EZ24"/>
<evidence type="ECO:0000313" key="10">
    <source>
        <dbReference type="Proteomes" id="UP000005939"/>
    </source>
</evidence>
<dbReference type="NCBIfam" id="NF008623">
    <property type="entry name" value="PRK11609.1"/>
    <property type="match status" value="1"/>
</dbReference>
<dbReference type="GO" id="GO:0019363">
    <property type="term" value="P:pyridine nucleotide biosynthetic process"/>
    <property type="evidence" value="ECO:0007669"/>
    <property type="project" value="UniProtKB-KW"/>
</dbReference>
<dbReference type="RefSeq" id="WP_008853684.1">
    <property type="nucleotide sequence ID" value="NZ_AGFR01000003.1"/>
</dbReference>
<keyword evidence="4" id="KW-0378">Hydrolase</keyword>
<keyword evidence="2" id="KW-0662">Pyridine nucleotide biosynthesis</keyword>
<comment type="caution">
    <text evidence="9">The sequence shown here is derived from an EMBL/GenBank/DDBJ whole genome shotgun (WGS) entry which is preliminary data.</text>
</comment>
<evidence type="ECO:0000256" key="6">
    <source>
        <dbReference type="ARBA" id="ARBA00039017"/>
    </source>
</evidence>
<sequence length="212" mass="24104">MILRINPRTDILAVIDVQNDFLPGGALGVKGGDQIIPVINHLLSHRFARSFATQDWHPENHISFAENHSNAKPYDEITVPYGPQILWPTHAVKNTWGAELSSKLQQQYFSQVFRKGSNENIDSYSAFFENDKKTSTGLIDWLKKLEIQRIFFTGLAEDICVVSSAKDAFDNNFKTYIIQDATKPVNEDDAKKRKEELLELGVKYINSYDLAL</sequence>
<dbReference type="EMBL" id="AGFR01000003">
    <property type="protein sequence ID" value="EHD14762.1"/>
    <property type="molecule type" value="Genomic_DNA"/>
</dbReference>
<comment type="similarity">
    <text evidence="1">Belongs to the isochorismatase family.</text>
</comment>
<keyword evidence="3" id="KW-0479">Metal-binding</keyword>
<feature type="domain" description="Isochorismatase-like" evidence="8">
    <location>
        <begin position="12"/>
        <end position="197"/>
    </location>
</feature>
<evidence type="ECO:0000259" key="8">
    <source>
        <dbReference type="Pfam" id="PF00857"/>
    </source>
</evidence>
<evidence type="ECO:0000256" key="1">
    <source>
        <dbReference type="ARBA" id="ARBA00006336"/>
    </source>
</evidence>
<evidence type="ECO:0000313" key="9">
    <source>
        <dbReference type="EMBL" id="EHD14762.1"/>
    </source>
</evidence>
<organism evidence="9 10">
    <name type="scientific">Commensalibacter intestini A911</name>
    <dbReference type="NCBI Taxonomy" id="1088868"/>
    <lineage>
        <taxon>Bacteria</taxon>
        <taxon>Pseudomonadati</taxon>
        <taxon>Pseudomonadota</taxon>
        <taxon>Alphaproteobacteria</taxon>
        <taxon>Acetobacterales</taxon>
        <taxon>Acetobacteraceae</taxon>
    </lineage>
</organism>
<dbReference type="Pfam" id="PF00857">
    <property type="entry name" value="Isochorismatase"/>
    <property type="match status" value="1"/>
</dbReference>
<evidence type="ECO:0000256" key="2">
    <source>
        <dbReference type="ARBA" id="ARBA00022642"/>
    </source>
</evidence>
<dbReference type="InterPro" id="IPR000868">
    <property type="entry name" value="Isochorismatase-like_dom"/>
</dbReference>
<comment type="pathway">
    <text evidence="5">Cofactor biosynthesis; nicotinate biosynthesis; nicotinate from nicotinamide: step 1/1.</text>
</comment>
<dbReference type="InterPro" id="IPR052347">
    <property type="entry name" value="Isochorismatase_Nicotinamidase"/>
</dbReference>
<gene>
    <name evidence="9" type="ORF">CIN_06940</name>
</gene>
<evidence type="ECO:0000256" key="5">
    <source>
        <dbReference type="ARBA" id="ARBA00037900"/>
    </source>
</evidence>
<dbReference type="EC" id="3.5.1.19" evidence="6"/>
<dbReference type="Proteomes" id="UP000005939">
    <property type="component" value="Unassembled WGS sequence"/>
</dbReference>
<dbReference type="PATRIC" id="fig|1088868.3.peg.696"/>
<evidence type="ECO:0000256" key="7">
    <source>
        <dbReference type="ARBA" id="ARBA00043224"/>
    </source>
</evidence>
<accession>G6EZ24</accession>
<dbReference type="OrthoDB" id="9791276at2"/>
<evidence type="ECO:0000256" key="4">
    <source>
        <dbReference type="ARBA" id="ARBA00022801"/>
    </source>
</evidence>
<name>G6EZ24_9PROT</name>
<dbReference type="PANTHER" id="PTHR11080:SF2">
    <property type="entry name" value="LD05707P"/>
    <property type="match status" value="1"/>
</dbReference>
<protein>
    <recommendedName>
        <fullName evidence="6">nicotinamidase</fullName>
        <ecNumber evidence="6">3.5.1.19</ecNumber>
    </recommendedName>
    <alternativeName>
        <fullName evidence="7">Nicotinamide deamidase</fullName>
    </alternativeName>
</protein>
<dbReference type="eggNOG" id="COG1335">
    <property type="taxonomic scope" value="Bacteria"/>
</dbReference>
<dbReference type="PANTHER" id="PTHR11080">
    <property type="entry name" value="PYRAZINAMIDASE/NICOTINAMIDASE"/>
    <property type="match status" value="1"/>
</dbReference>
<reference evidence="9 10" key="1">
    <citation type="submission" date="2011-10" db="EMBL/GenBank/DDBJ databases">
        <title>Genome Sequence of Commensalibacter intestini A911, isolated from Drosophila gut.</title>
        <authorList>
            <person name="Lee W.-J."/>
            <person name="Kim E.-K."/>
        </authorList>
    </citation>
    <scope>NUCLEOTIDE SEQUENCE [LARGE SCALE GENOMIC DNA]</scope>
    <source>
        <strain evidence="9 10">A911</strain>
    </source>
</reference>
<proteinExistence type="inferred from homology"/>